<evidence type="ECO:0000313" key="1">
    <source>
        <dbReference type="EMBL" id="JAI04174.1"/>
    </source>
</evidence>
<protein>
    <submittedName>
        <fullName evidence="1">Uncharacterized protein</fullName>
    </submittedName>
</protein>
<organism evidence="1">
    <name type="scientific">Anguilla anguilla</name>
    <name type="common">European freshwater eel</name>
    <name type="synonym">Muraena anguilla</name>
    <dbReference type="NCBI Taxonomy" id="7936"/>
    <lineage>
        <taxon>Eukaryota</taxon>
        <taxon>Metazoa</taxon>
        <taxon>Chordata</taxon>
        <taxon>Craniata</taxon>
        <taxon>Vertebrata</taxon>
        <taxon>Euteleostomi</taxon>
        <taxon>Actinopterygii</taxon>
        <taxon>Neopterygii</taxon>
        <taxon>Teleostei</taxon>
        <taxon>Anguilliformes</taxon>
        <taxon>Anguillidae</taxon>
        <taxon>Anguilla</taxon>
    </lineage>
</organism>
<reference evidence="1" key="1">
    <citation type="submission" date="2014-11" db="EMBL/GenBank/DDBJ databases">
        <authorList>
            <person name="Amaro Gonzalez C."/>
        </authorList>
    </citation>
    <scope>NUCLEOTIDE SEQUENCE</scope>
</reference>
<accession>A0A0E9XR44</accession>
<proteinExistence type="predicted"/>
<dbReference type="EMBL" id="GBXM01004404">
    <property type="protein sequence ID" value="JAI04174.1"/>
    <property type="molecule type" value="Transcribed_RNA"/>
</dbReference>
<reference evidence="1" key="2">
    <citation type="journal article" date="2015" name="Fish Shellfish Immunol.">
        <title>Early steps in the European eel (Anguilla anguilla)-Vibrio vulnificus interaction in the gills: Role of the RtxA13 toxin.</title>
        <authorList>
            <person name="Callol A."/>
            <person name="Pajuelo D."/>
            <person name="Ebbesson L."/>
            <person name="Teles M."/>
            <person name="MacKenzie S."/>
            <person name="Amaro C."/>
        </authorList>
    </citation>
    <scope>NUCLEOTIDE SEQUENCE</scope>
</reference>
<name>A0A0E9XR44_ANGAN</name>
<sequence length="32" mass="3469">MRGHLMAGKLAGLQPSMNGDCCSHRECDGEYT</sequence>
<dbReference type="AlphaFoldDB" id="A0A0E9XR44"/>